<sequence length="127" mass="13825">MTLKPSGINVAIDGKEADIDAEVHYNIKATSTRTHLTVWGQWNVPGVYSATADNIGHSIDQLSPHLHQKLRDGVDQVIDLTTKPTIVQPNIQPPTTVVIDSPTPTIIKPPLIVFLPPAPIFFQPPPV</sequence>
<organism evidence="1 2">
    <name type="scientific">Orchesella dallaii</name>
    <dbReference type="NCBI Taxonomy" id="48710"/>
    <lineage>
        <taxon>Eukaryota</taxon>
        <taxon>Metazoa</taxon>
        <taxon>Ecdysozoa</taxon>
        <taxon>Arthropoda</taxon>
        <taxon>Hexapoda</taxon>
        <taxon>Collembola</taxon>
        <taxon>Entomobryomorpha</taxon>
        <taxon>Entomobryoidea</taxon>
        <taxon>Orchesellidae</taxon>
        <taxon>Orchesellinae</taxon>
        <taxon>Orchesella</taxon>
    </lineage>
</organism>
<reference evidence="1 2" key="1">
    <citation type="submission" date="2024-08" db="EMBL/GenBank/DDBJ databases">
        <authorList>
            <person name="Cucini C."/>
            <person name="Frati F."/>
        </authorList>
    </citation>
    <scope>NUCLEOTIDE SEQUENCE [LARGE SCALE GENOMIC DNA]</scope>
</reference>
<dbReference type="Proteomes" id="UP001642540">
    <property type="component" value="Unassembled WGS sequence"/>
</dbReference>
<evidence type="ECO:0000313" key="1">
    <source>
        <dbReference type="EMBL" id="CAL8129788.1"/>
    </source>
</evidence>
<proteinExistence type="predicted"/>
<keyword evidence="2" id="KW-1185">Reference proteome</keyword>
<accession>A0ABP1RL84</accession>
<dbReference type="EMBL" id="CAXLJM020000078">
    <property type="protein sequence ID" value="CAL8129788.1"/>
    <property type="molecule type" value="Genomic_DNA"/>
</dbReference>
<protein>
    <submittedName>
        <fullName evidence="1">Uncharacterized protein</fullName>
    </submittedName>
</protein>
<name>A0ABP1RL84_9HEXA</name>
<comment type="caution">
    <text evidence="1">The sequence shown here is derived from an EMBL/GenBank/DDBJ whole genome shotgun (WGS) entry which is preliminary data.</text>
</comment>
<gene>
    <name evidence="1" type="ORF">ODALV1_LOCUS23442</name>
</gene>
<evidence type="ECO:0000313" key="2">
    <source>
        <dbReference type="Proteomes" id="UP001642540"/>
    </source>
</evidence>